<dbReference type="Proteomes" id="UP000462435">
    <property type="component" value="Unassembled WGS sequence"/>
</dbReference>
<evidence type="ECO:0000313" key="2">
    <source>
        <dbReference type="Proteomes" id="UP000462435"/>
    </source>
</evidence>
<dbReference type="AlphaFoldDB" id="A0A7V8FW91"/>
<comment type="caution">
    <text evidence="1">The sequence shown here is derived from an EMBL/GenBank/DDBJ whole genome shotgun (WGS) entry which is preliminary data.</text>
</comment>
<name>A0A7V8FW91_9BURK</name>
<accession>A0A7V8FW91</accession>
<dbReference type="InterPro" id="IPR010265">
    <property type="entry name" value="Phage_lambda_TipM"/>
</dbReference>
<dbReference type="EMBL" id="WNDX01000067">
    <property type="protein sequence ID" value="KAF1043065.1"/>
    <property type="molecule type" value="Genomic_DNA"/>
</dbReference>
<dbReference type="Pfam" id="PF05939">
    <property type="entry name" value="Phage_min_tail"/>
    <property type="match status" value="1"/>
</dbReference>
<evidence type="ECO:0000313" key="1">
    <source>
        <dbReference type="EMBL" id="KAF1043065.1"/>
    </source>
</evidence>
<sequence length="114" mass="12018">MATETFTWPATASMTKQVKFGVSTAQFGDGYKQVARKGLNPAAPTWNVSVTGTQDVIAAVEAFLERHGADTAFNWTAPRVGLVLVRATADGYSTSESGGGAATLTVSFERVYVP</sequence>
<evidence type="ECO:0008006" key="3">
    <source>
        <dbReference type="Google" id="ProtNLM"/>
    </source>
</evidence>
<protein>
    <recommendedName>
        <fullName evidence="3">Phage tail protein</fullName>
    </recommendedName>
</protein>
<proteinExistence type="predicted"/>
<gene>
    <name evidence="1" type="ORF">GAK35_02385</name>
</gene>
<organism evidence="1 2">
    <name type="scientific">Herbaspirillum frisingense</name>
    <dbReference type="NCBI Taxonomy" id="92645"/>
    <lineage>
        <taxon>Bacteria</taxon>
        <taxon>Pseudomonadati</taxon>
        <taxon>Pseudomonadota</taxon>
        <taxon>Betaproteobacteria</taxon>
        <taxon>Burkholderiales</taxon>
        <taxon>Oxalobacteraceae</taxon>
        <taxon>Herbaspirillum</taxon>
    </lineage>
</organism>
<reference evidence="2" key="1">
    <citation type="journal article" date="2020" name="MBio">
        <title>Horizontal gene transfer to a defensive symbiont with a reduced genome amongst a multipartite beetle microbiome.</title>
        <authorList>
            <person name="Waterworth S.C."/>
            <person name="Florez L.V."/>
            <person name="Rees E.R."/>
            <person name="Hertweck C."/>
            <person name="Kaltenpoth M."/>
            <person name="Kwan J.C."/>
        </authorList>
    </citation>
    <scope>NUCLEOTIDE SEQUENCE [LARGE SCALE GENOMIC DNA]</scope>
</reference>